<organism evidence="7 8">
    <name type="scientific">Papaver somniferum</name>
    <name type="common">Opium poppy</name>
    <dbReference type="NCBI Taxonomy" id="3469"/>
    <lineage>
        <taxon>Eukaryota</taxon>
        <taxon>Viridiplantae</taxon>
        <taxon>Streptophyta</taxon>
        <taxon>Embryophyta</taxon>
        <taxon>Tracheophyta</taxon>
        <taxon>Spermatophyta</taxon>
        <taxon>Magnoliopsida</taxon>
        <taxon>Ranunculales</taxon>
        <taxon>Papaveraceae</taxon>
        <taxon>Papaveroideae</taxon>
        <taxon>Papaver</taxon>
    </lineage>
</organism>
<dbReference type="STRING" id="3469.A0A4Y7IWE0"/>
<dbReference type="Gene3D" id="3.30.420.40">
    <property type="match status" value="1"/>
</dbReference>
<evidence type="ECO:0000313" key="8">
    <source>
        <dbReference type="Proteomes" id="UP000316621"/>
    </source>
</evidence>
<dbReference type="FunFam" id="3.30.420.40:FF:000148">
    <property type="entry name" value="Actin, alpha skeletal muscle"/>
    <property type="match status" value="1"/>
</dbReference>
<evidence type="ECO:0000256" key="4">
    <source>
        <dbReference type="ARBA" id="ARBA00022840"/>
    </source>
</evidence>
<dbReference type="SUPFAM" id="SSF53067">
    <property type="entry name" value="Actin-like ATPase domain"/>
    <property type="match status" value="2"/>
</dbReference>
<keyword evidence="4" id="KW-0067">ATP-binding</keyword>
<evidence type="ECO:0000256" key="5">
    <source>
        <dbReference type="ARBA" id="ARBA00023212"/>
    </source>
</evidence>
<dbReference type="Gramene" id="RZC51725">
    <property type="protein sequence ID" value="RZC51725"/>
    <property type="gene ID" value="C5167_020155"/>
</dbReference>
<dbReference type="InterPro" id="IPR004000">
    <property type="entry name" value="Actin"/>
</dbReference>
<keyword evidence="8" id="KW-1185">Reference proteome</keyword>
<dbReference type="AlphaFoldDB" id="A0A4Y7IWE0"/>
<dbReference type="PRINTS" id="PR00190">
    <property type="entry name" value="ACTIN"/>
</dbReference>
<dbReference type="SMART" id="SM00268">
    <property type="entry name" value="ACTIN"/>
    <property type="match status" value="1"/>
</dbReference>
<proteinExistence type="inferred from homology"/>
<comment type="similarity">
    <text evidence="6">Belongs to the actin family.</text>
</comment>
<keyword evidence="3" id="KW-0547">Nucleotide-binding</keyword>
<dbReference type="InterPro" id="IPR043129">
    <property type="entry name" value="ATPase_NBD"/>
</dbReference>
<reference evidence="7 8" key="1">
    <citation type="journal article" date="2018" name="Science">
        <title>The opium poppy genome and morphinan production.</title>
        <authorList>
            <person name="Guo L."/>
            <person name="Winzer T."/>
            <person name="Yang X."/>
            <person name="Li Y."/>
            <person name="Ning Z."/>
            <person name="He Z."/>
            <person name="Teodor R."/>
            <person name="Lu Y."/>
            <person name="Bowser T.A."/>
            <person name="Graham I.A."/>
            <person name="Ye K."/>
        </authorList>
    </citation>
    <scope>NUCLEOTIDE SEQUENCE [LARGE SCALE GENOMIC DNA]</scope>
    <source>
        <strain evidence="8">cv. HN1</strain>
        <tissue evidence="7">Leaves</tissue>
    </source>
</reference>
<dbReference type="PANTHER" id="PTHR11937">
    <property type="entry name" value="ACTIN"/>
    <property type="match status" value="1"/>
</dbReference>
<dbReference type="GO" id="GO:0005856">
    <property type="term" value="C:cytoskeleton"/>
    <property type="evidence" value="ECO:0007669"/>
    <property type="project" value="UniProtKB-SubCell"/>
</dbReference>
<evidence type="ECO:0000256" key="2">
    <source>
        <dbReference type="ARBA" id="ARBA00022490"/>
    </source>
</evidence>
<sequence>MSDYGDIQAIAGLYGDHVPTAVFPTLVGRRRGYRGIMKYLGDDAQSRSSVLKLEHPIEHGIVNNWDDMESSWQHTFYKKLKKNPKEHPVLLTETSLNPKINREKMTQIMFETFSVPAMYIDNQAVLSLYARGLTTGIVLDAGDSVTQAVPIYEGYALPHAVLHLDIGGRDLTDSLVDMLSNEQGYPLPTVTKRVVREMKEALTYVALDYEDELEAAVEDSSILRSWELPDGEVITIGEERFRCPESLFQPSLIGMYSALGVHEMTYKSIMLRHS</sequence>
<keyword evidence="5" id="KW-0206">Cytoskeleton</keyword>
<dbReference type="FunFam" id="3.90.640.10:FF:000007">
    <property type="entry name" value="Actin like 7B"/>
    <property type="match status" value="1"/>
</dbReference>
<evidence type="ECO:0000256" key="1">
    <source>
        <dbReference type="ARBA" id="ARBA00004245"/>
    </source>
</evidence>
<dbReference type="Gene3D" id="3.90.640.10">
    <property type="entry name" value="Actin, Chain A, domain 4"/>
    <property type="match status" value="1"/>
</dbReference>
<dbReference type="EMBL" id="CM010716">
    <property type="protein sequence ID" value="RZC51725.1"/>
    <property type="molecule type" value="Genomic_DNA"/>
</dbReference>
<dbReference type="Pfam" id="PF00022">
    <property type="entry name" value="Actin"/>
    <property type="match status" value="1"/>
</dbReference>
<accession>A0A4Y7IWE0</accession>
<dbReference type="GO" id="GO:0005524">
    <property type="term" value="F:ATP binding"/>
    <property type="evidence" value="ECO:0007669"/>
    <property type="project" value="UniProtKB-KW"/>
</dbReference>
<gene>
    <name evidence="7" type="ORF">C5167_020155</name>
</gene>
<protein>
    <recommendedName>
        <fullName evidence="9">Actin</fullName>
    </recommendedName>
</protein>
<name>A0A4Y7IWE0_PAPSO</name>
<evidence type="ECO:0000256" key="6">
    <source>
        <dbReference type="RuleBase" id="RU000487"/>
    </source>
</evidence>
<keyword evidence="2" id="KW-0963">Cytoplasm</keyword>
<evidence type="ECO:0008006" key="9">
    <source>
        <dbReference type="Google" id="ProtNLM"/>
    </source>
</evidence>
<comment type="subcellular location">
    <subcellularLocation>
        <location evidence="1">Cytoplasm</location>
        <location evidence="1">Cytoskeleton</location>
    </subcellularLocation>
</comment>
<dbReference type="Proteomes" id="UP000316621">
    <property type="component" value="Chromosome 2"/>
</dbReference>
<evidence type="ECO:0000256" key="3">
    <source>
        <dbReference type="ARBA" id="ARBA00022741"/>
    </source>
</evidence>
<evidence type="ECO:0000313" key="7">
    <source>
        <dbReference type="EMBL" id="RZC51725.1"/>
    </source>
</evidence>